<gene>
    <name evidence="4" type="ORF">HNR13_000349</name>
</gene>
<accession>A0A853CNN5</accession>
<feature type="compositionally biased region" description="Low complexity" evidence="1">
    <location>
        <begin position="734"/>
        <end position="761"/>
    </location>
</feature>
<dbReference type="RefSeq" id="WP_246312695.1">
    <property type="nucleotide sequence ID" value="NZ_BAABEH010000001.1"/>
</dbReference>
<dbReference type="Pfam" id="PF19516">
    <property type="entry name" value="DUF6049"/>
    <property type="match status" value="1"/>
</dbReference>
<dbReference type="Proteomes" id="UP000578352">
    <property type="component" value="Unassembled WGS sequence"/>
</dbReference>
<keyword evidence="2" id="KW-1133">Transmembrane helix</keyword>
<evidence type="ECO:0000313" key="4">
    <source>
        <dbReference type="EMBL" id="NYJ22062.1"/>
    </source>
</evidence>
<feature type="transmembrane region" description="Helical" evidence="2">
    <location>
        <begin position="686"/>
        <end position="708"/>
    </location>
</feature>
<keyword evidence="2" id="KW-0472">Membrane</keyword>
<feature type="compositionally biased region" description="Low complexity" evidence="1">
    <location>
        <begin position="320"/>
        <end position="329"/>
    </location>
</feature>
<dbReference type="InterPro" id="IPR046112">
    <property type="entry name" value="DUF6049"/>
</dbReference>
<reference evidence="4 5" key="1">
    <citation type="submission" date="2020-07" db="EMBL/GenBank/DDBJ databases">
        <title>Sequencing the genomes of 1000 actinobacteria strains.</title>
        <authorList>
            <person name="Klenk H.-P."/>
        </authorList>
    </citation>
    <scope>NUCLEOTIDE SEQUENCE [LARGE SCALE GENOMIC DNA]</scope>
    <source>
        <strain evidence="4 5">DSM 15165</strain>
    </source>
</reference>
<feature type="compositionally biased region" description="Polar residues" evidence="1">
    <location>
        <begin position="310"/>
        <end position="319"/>
    </location>
</feature>
<sequence length="778" mass="79261">MSASGFTLRGARLPAALIGAGVALVALLAGPAAAPATASPAGSIAVQPQRAAGEAAVTASLTTDNGGVLAPGQDLVASVTVTNSTGTAYEPGSVALWLDPKPRTSRSDLASWLTSSDAVSGRVDLGKATLQTLEPGASAVVRVTVPAAAIPFGARPTSAVYGIGATVEAGQADASARGSVVWNPGAPAARSDVGVVMPIVSPSTGNGLLSADELTTYTAANGVLTRDLDGVQNHATVAIGIDPMIIASIRALGNSAPPTATAWLDRLSSLPNDTFSLGYGDADVAGQLQAGLPAPLQPTALGYALDPKNFTPTPTSIGEPQTATATPAATPSPTPTPGTSPSLPTLDRLLAWKYSLSGVAWPGDDTVRTADLAPLAASGLGTVILSGSNTNADKLAATPNAPARNGSSTLAVSDQRLSDALRQAVSAPSDLAWNTAMSKLNAQLELISAEGTASHHVLVAMDRSWPSSGTQLQRTLDALFTSPWAAPSTFPALLKASQSPELSLTDSPESQTRIDSIHLLLQDEKSMDEFATILADPTTLTGQTRAQLLTLLAVSWQNPRTDWTAAVDASRQGTIRTLHAVHILPTENVNLVSAQGSIPFTVSNELTNEAVTVVLSASPSNSRLEIDAPTTKTIPQDSRATMLVPVKAKVGNGQVILSLQLYSPTGVPIGDPSSVTVDVHADWEGIGALIFGGLLVLLFGFGIVRNILRRRDQRKKGELRPEGEGPETDDAPTEAEPSAAEPSAAAPSAAAPSAAAPTAADPTDREAEAPTRPGGADG</sequence>
<keyword evidence="3" id="KW-0732">Signal</keyword>
<keyword evidence="2" id="KW-0812">Transmembrane</keyword>
<evidence type="ECO:0008006" key="6">
    <source>
        <dbReference type="Google" id="ProtNLM"/>
    </source>
</evidence>
<feature type="signal peptide" evidence="3">
    <location>
        <begin position="1"/>
        <end position="34"/>
    </location>
</feature>
<proteinExistence type="predicted"/>
<evidence type="ECO:0000313" key="5">
    <source>
        <dbReference type="Proteomes" id="UP000578352"/>
    </source>
</evidence>
<organism evidence="4 5">
    <name type="scientific">Leifsonia shinshuensis</name>
    <dbReference type="NCBI Taxonomy" id="150026"/>
    <lineage>
        <taxon>Bacteria</taxon>
        <taxon>Bacillati</taxon>
        <taxon>Actinomycetota</taxon>
        <taxon>Actinomycetes</taxon>
        <taxon>Micrococcales</taxon>
        <taxon>Microbacteriaceae</taxon>
        <taxon>Leifsonia</taxon>
    </lineage>
</organism>
<comment type="caution">
    <text evidence="4">The sequence shown here is derived from an EMBL/GenBank/DDBJ whole genome shotgun (WGS) entry which is preliminary data.</text>
</comment>
<protein>
    <recommendedName>
        <fullName evidence="6">2-oxoglutarate dehydrogenase</fullName>
    </recommendedName>
</protein>
<feature type="compositionally biased region" description="Acidic residues" evidence="1">
    <location>
        <begin position="724"/>
        <end position="733"/>
    </location>
</feature>
<feature type="region of interest" description="Disordered" evidence="1">
    <location>
        <begin position="303"/>
        <end position="344"/>
    </location>
</feature>
<dbReference type="AlphaFoldDB" id="A0A853CNN5"/>
<evidence type="ECO:0000256" key="3">
    <source>
        <dbReference type="SAM" id="SignalP"/>
    </source>
</evidence>
<evidence type="ECO:0000256" key="1">
    <source>
        <dbReference type="SAM" id="MobiDB-lite"/>
    </source>
</evidence>
<feature type="region of interest" description="Disordered" evidence="1">
    <location>
        <begin position="714"/>
        <end position="778"/>
    </location>
</feature>
<dbReference type="EMBL" id="JACCFL010000001">
    <property type="protein sequence ID" value="NYJ22062.1"/>
    <property type="molecule type" value="Genomic_DNA"/>
</dbReference>
<name>A0A853CNN5_9MICO</name>
<feature type="chain" id="PRO_5039576803" description="2-oxoglutarate dehydrogenase" evidence="3">
    <location>
        <begin position="35"/>
        <end position="778"/>
    </location>
</feature>
<evidence type="ECO:0000256" key="2">
    <source>
        <dbReference type="SAM" id="Phobius"/>
    </source>
</evidence>